<evidence type="ECO:0000313" key="6">
    <source>
        <dbReference type="EMBL" id="CAE2227415.1"/>
    </source>
</evidence>
<dbReference type="Gene3D" id="3.30.1370.10">
    <property type="entry name" value="K Homology domain, type 1"/>
    <property type="match status" value="2"/>
</dbReference>
<dbReference type="PROSITE" id="PS50297">
    <property type="entry name" value="ANK_REP_REGION"/>
    <property type="match status" value="1"/>
</dbReference>
<dbReference type="PROSITE" id="PS50088">
    <property type="entry name" value="ANK_REPEAT"/>
    <property type="match status" value="1"/>
</dbReference>
<name>A0A7S4IF74_9EUKA</name>
<dbReference type="SUPFAM" id="SSF48403">
    <property type="entry name" value="Ankyrin repeat"/>
    <property type="match status" value="1"/>
</dbReference>
<dbReference type="Pfam" id="PF00013">
    <property type="entry name" value="KH_1"/>
    <property type="match status" value="2"/>
</dbReference>
<dbReference type="GO" id="GO:0003723">
    <property type="term" value="F:RNA binding"/>
    <property type="evidence" value="ECO:0007669"/>
    <property type="project" value="UniProtKB-UniRule"/>
</dbReference>
<dbReference type="SMART" id="SM00322">
    <property type="entry name" value="KH"/>
    <property type="match status" value="2"/>
</dbReference>
<evidence type="ECO:0000256" key="3">
    <source>
        <dbReference type="PROSITE-ProRule" id="PRU00117"/>
    </source>
</evidence>
<sequence length="303" mass="33810">MSFVAAAELFDREQMEALLNEGADINEQNELGDTAMHICLAREDFVEFLLSKKASLNVQNNMGSTCLHKAAAMNNGRLIQTLLKNKADANIQNKLNFYPEAYANYQKTFNTLIGSHKKEVTVPLHQKSGLVIGRKGSTLQKIRVESGAFIEIPKNAPEACAVITGRPECVAAAKEKITAIIYPKKNQQRMDDMPLQGTMVKCPINKQYHGRIIGKRGATLKQIQSEFNVKVMLPKQNDSSNVVEVYGEIDNIEKAVRRIHELAKNQNYGGNNSGDNQPRRNRTPNSSRPIPQKTSNTLPINHR</sequence>
<evidence type="ECO:0000256" key="2">
    <source>
        <dbReference type="PROSITE-ProRule" id="PRU00023"/>
    </source>
</evidence>
<keyword evidence="1" id="KW-0677">Repeat</keyword>
<proteinExistence type="predicted"/>
<feature type="repeat" description="ANK" evidence="2">
    <location>
        <begin position="62"/>
        <end position="94"/>
    </location>
</feature>
<gene>
    <name evidence="6" type="ORF">VSP0166_LOCUS11679</name>
</gene>
<feature type="compositionally biased region" description="Polar residues" evidence="4">
    <location>
        <begin position="292"/>
        <end position="303"/>
    </location>
</feature>
<dbReference type="InterPro" id="IPR036770">
    <property type="entry name" value="Ankyrin_rpt-contain_sf"/>
</dbReference>
<evidence type="ECO:0000259" key="5">
    <source>
        <dbReference type="SMART" id="SM00322"/>
    </source>
</evidence>
<evidence type="ECO:0000256" key="1">
    <source>
        <dbReference type="ARBA" id="ARBA00022737"/>
    </source>
</evidence>
<dbReference type="InterPro" id="IPR036612">
    <property type="entry name" value="KH_dom_type_1_sf"/>
</dbReference>
<dbReference type="Gene3D" id="1.25.40.20">
    <property type="entry name" value="Ankyrin repeat-containing domain"/>
    <property type="match status" value="1"/>
</dbReference>
<dbReference type="PANTHER" id="PTHR10288">
    <property type="entry name" value="KH DOMAIN CONTAINING RNA BINDING PROTEIN"/>
    <property type="match status" value="1"/>
</dbReference>
<dbReference type="SMART" id="SM00248">
    <property type="entry name" value="ANK"/>
    <property type="match status" value="2"/>
</dbReference>
<reference evidence="6" key="1">
    <citation type="submission" date="2021-01" db="EMBL/GenBank/DDBJ databases">
        <authorList>
            <person name="Corre E."/>
            <person name="Pelletier E."/>
            <person name="Niang G."/>
            <person name="Scheremetjew M."/>
            <person name="Finn R."/>
            <person name="Kale V."/>
            <person name="Holt S."/>
            <person name="Cochrane G."/>
            <person name="Meng A."/>
            <person name="Brown T."/>
            <person name="Cohen L."/>
        </authorList>
    </citation>
    <scope>NUCLEOTIDE SEQUENCE</scope>
    <source>
        <strain evidence="6">DIVA3 518/3/11/1/6</strain>
    </source>
</reference>
<dbReference type="Pfam" id="PF12796">
    <property type="entry name" value="Ank_2"/>
    <property type="match status" value="1"/>
</dbReference>
<dbReference type="InterPro" id="IPR002110">
    <property type="entry name" value="Ankyrin_rpt"/>
</dbReference>
<dbReference type="CDD" id="cd00105">
    <property type="entry name" value="KH-I"/>
    <property type="match status" value="1"/>
</dbReference>
<dbReference type="EMBL" id="HBKP01016482">
    <property type="protein sequence ID" value="CAE2227415.1"/>
    <property type="molecule type" value="Transcribed_RNA"/>
</dbReference>
<keyword evidence="3" id="KW-0694">RNA-binding</keyword>
<feature type="domain" description="K Homology" evidence="5">
    <location>
        <begin position="196"/>
        <end position="264"/>
    </location>
</feature>
<keyword evidence="2" id="KW-0040">ANK repeat</keyword>
<dbReference type="InterPro" id="IPR004087">
    <property type="entry name" value="KH_dom"/>
</dbReference>
<dbReference type="InterPro" id="IPR004088">
    <property type="entry name" value="KH_dom_type_1"/>
</dbReference>
<evidence type="ECO:0000256" key="4">
    <source>
        <dbReference type="SAM" id="MobiDB-lite"/>
    </source>
</evidence>
<protein>
    <recommendedName>
        <fullName evidence="5">K Homology domain-containing protein</fullName>
    </recommendedName>
</protein>
<feature type="compositionally biased region" description="Polar residues" evidence="4">
    <location>
        <begin position="264"/>
        <end position="276"/>
    </location>
</feature>
<feature type="domain" description="K Homology" evidence="5">
    <location>
        <begin position="114"/>
        <end position="182"/>
    </location>
</feature>
<dbReference type="AlphaFoldDB" id="A0A7S4IF74"/>
<dbReference type="SUPFAM" id="SSF54791">
    <property type="entry name" value="Eukaryotic type KH-domain (KH-domain type I)"/>
    <property type="match status" value="2"/>
</dbReference>
<accession>A0A7S4IF74</accession>
<dbReference type="PROSITE" id="PS50084">
    <property type="entry name" value="KH_TYPE_1"/>
    <property type="match status" value="2"/>
</dbReference>
<feature type="region of interest" description="Disordered" evidence="4">
    <location>
        <begin position="264"/>
        <end position="303"/>
    </location>
</feature>
<dbReference type="CDD" id="cd02394">
    <property type="entry name" value="KH-I_Vigilin_rpt6"/>
    <property type="match status" value="1"/>
</dbReference>
<organism evidence="6">
    <name type="scientific">Vannella robusta</name>
    <dbReference type="NCBI Taxonomy" id="1487602"/>
    <lineage>
        <taxon>Eukaryota</taxon>
        <taxon>Amoebozoa</taxon>
        <taxon>Discosea</taxon>
        <taxon>Flabellinia</taxon>
        <taxon>Vannellidae</taxon>
        <taxon>Vannella</taxon>
    </lineage>
</organism>